<evidence type="ECO:0000313" key="1">
    <source>
        <dbReference type="EMBL" id="KAF9782824.1"/>
    </source>
</evidence>
<sequence length="145" mass="16002">MDRFLSPSSPEAIAHNHLTENWISWDIEHPALDETLIAGCATYKAFDRFLSGNDLFILPRTRDELASVLYRYAKDSIHNTISGARNALQPGGYTRIIQLARRSILRVLDTDDNTSVLLSLHANATDYDSMTGIPQSSGRPIASGG</sequence>
<reference evidence="1" key="1">
    <citation type="journal article" date="2020" name="Nat. Commun.">
        <title>Large-scale genome sequencing of mycorrhizal fungi provides insights into the early evolution of symbiotic traits.</title>
        <authorList>
            <person name="Miyauchi S."/>
            <person name="Kiss E."/>
            <person name="Kuo A."/>
            <person name="Drula E."/>
            <person name="Kohler A."/>
            <person name="Sanchez-Garcia M."/>
            <person name="Morin E."/>
            <person name="Andreopoulos B."/>
            <person name="Barry K.W."/>
            <person name="Bonito G."/>
            <person name="Buee M."/>
            <person name="Carver A."/>
            <person name="Chen C."/>
            <person name="Cichocki N."/>
            <person name="Clum A."/>
            <person name="Culley D."/>
            <person name="Crous P.W."/>
            <person name="Fauchery L."/>
            <person name="Girlanda M."/>
            <person name="Hayes R.D."/>
            <person name="Keri Z."/>
            <person name="LaButti K."/>
            <person name="Lipzen A."/>
            <person name="Lombard V."/>
            <person name="Magnuson J."/>
            <person name="Maillard F."/>
            <person name="Murat C."/>
            <person name="Nolan M."/>
            <person name="Ohm R.A."/>
            <person name="Pangilinan J."/>
            <person name="Pereira M.F."/>
            <person name="Perotto S."/>
            <person name="Peter M."/>
            <person name="Pfister S."/>
            <person name="Riley R."/>
            <person name="Sitrit Y."/>
            <person name="Stielow J.B."/>
            <person name="Szollosi G."/>
            <person name="Zifcakova L."/>
            <person name="Stursova M."/>
            <person name="Spatafora J.W."/>
            <person name="Tedersoo L."/>
            <person name="Vaario L.M."/>
            <person name="Yamada A."/>
            <person name="Yan M."/>
            <person name="Wang P."/>
            <person name="Xu J."/>
            <person name="Bruns T."/>
            <person name="Baldrian P."/>
            <person name="Vilgalys R."/>
            <person name="Dunand C."/>
            <person name="Henrissat B."/>
            <person name="Grigoriev I.V."/>
            <person name="Hibbett D."/>
            <person name="Nagy L.G."/>
            <person name="Martin F.M."/>
        </authorList>
    </citation>
    <scope>NUCLEOTIDE SEQUENCE</scope>
    <source>
        <strain evidence="1">UH-Tt-Lm1</strain>
    </source>
</reference>
<dbReference type="AlphaFoldDB" id="A0A9P6HA69"/>
<comment type="caution">
    <text evidence="1">The sequence shown here is derived from an EMBL/GenBank/DDBJ whole genome shotgun (WGS) entry which is preliminary data.</text>
</comment>
<proteinExistence type="predicted"/>
<dbReference type="Proteomes" id="UP000736335">
    <property type="component" value="Unassembled WGS sequence"/>
</dbReference>
<gene>
    <name evidence="1" type="ORF">BJ322DRAFT_1219975</name>
</gene>
<evidence type="ECO:0000313" key="2">
    <source>
        <dbReference type="Proteomes" id="UP000736335"/>
    </source>
</evidence>
<organism evidence="1 2">
    <name type="scientific">Thelephora terrestris</name>
    <dbReference type="NCBI Taxonomy" id="56493"/>
    <lineage>
        <taxon>Eukaryota</taxon>
        <taxon>Fungi</taxon>
        <taxon>Dikarya</taxon>
        <taxon>Basidiomycota</taxon>
        <taxon>Agaricomycotina</taxon>
        <taxon>Agaricomycetes</taxon>
        <taxon>Thelephorales</taxon>
        <taxon>Thelephoraceae</taxon>
        <taxon>Thelephora</taxon>
    </lineage>
</organism>
<protein>
    <submittedName>
        <fullName evidence="1">Uncharacterized protein</fullName>
    </submittedName>
</protein>
<dbReference type="OrthoDB" id="3229989at2759"/>
<name>A0A9P6HA69_9AGAM</name>
<reference evidence="1" key="2">
    <citation type="submission" date="2020-11" db="EMBL/GenBank/DDBJ databases">
        <authorList>
            <consortium name="DOE Joint Genome Institute"/>
            <person name="Kuo A."/>
            <person name="Miyauchi S."/>
            <person name="Kiss E."/>
            <person name="Drula E."/>
            <person name="Kohler A."/>
            <person name="Sanchez-Garcia M."/>
            <person name="Andreopoulos B."/>
            <person name="Barry K.W."/>
            <person name="Bonito G."/>
            <person name="Buee M."/>
            <person name="Carver A."/>
            <person name="Chen C."/>
            <person name="Cichocki N."/>
            <person name="Clum A."/>
            <person name="Culley D."/>
            <person name="Crous P.W."/>
            <person name="Fauchery L."/>
            <person name="Girlanda M."/>
            <person name="Hayes R."/>
            <person name="Keri Z."/>
            <person name="Labutti K."/>
            <person name="Lipzen A."/>
            <person name="Lombard V."/>
            <person name="Magnuson J."/>
            <person name="Maillard F."/>
            <person name="Morin E."/>
            <person name="Murat C."/>
            <person name="Nolan M."/>
            <person name="Ohm R."/>
            <person name="Pangilinan J."/>
            <person name="Pereira M."/>
            <person name="Perotto S."/>
            <person name="Peter M."/>
            <person name="Riley R."/>
            <person name="Sitrit Y."/>
            <person name="Stielow B."/>
            <person name="Szollosi G."/>
            <person name="Zifcakova L."/>
            <person name="Stursova M."/>
            <person name="Spatafora J.W."/>
            <person name="Tedersoo L."/>
            <person name="Vaario L.-M."/>
            <person name="Yamada A."/>
            <person name="Yan M."/>
            <person name="Wang P."/>
            <person name="Xu J."/>
            <person name="Bruns T."/>
            <person name="Baldrian P."/>
            <person name="Vilgalys R."/>
            <person name="Henrissat B."/>
            <person name="Grigoriev I.V."/>
            <person name="Hibbett D."/>
            <person name="Nagy L.G."/>
            <person name="Martin F.M."/>
        </authorList>
    </citation>
    <scope>NUCLEOTIDE SEQUENCE</scope>
    <source>
        <strain evidence="1">UH-Tt-Lm1</strain>
    </source>
</reference>
<dbReference type="EMBL" id="WIUZ02000011">
    <property type="protein sequence ID" value="KAF9782824.1"/>
    <property type="molecule type" value="Genomic_DNA"/>
</dbReference>
<keyword evidence="2" id="KW-1185">Reference proteome</keyword>
<accession>A0A9P6HA69</accession>